<proteinExistence type="predicted"/>
<reference evidence="1" key="1">
    <citation type="journal article" date="2014" name="Int. J. Syst. Evol. Microbiol.">
        <title>Complete genome sequence of Corynebacterium casei LMG S-19264T (=DSM 44701T), isolated from a smear-ripened cheese.</title>
        <authorList>
            <consortium name="US DOE Joint Genome Institute (JGI-PGF)"/>
            <person name="Walter F."/>
            <person name="Albersmeier A."/>
            <person name="Kalinowski J."/>
            <person name="Ruckert C."/>
        </authorList>
    </citation>
    <scope>NUCLEOTIDE SEQUENCE</scope>
    <source>
        <strain evidence="1">CGMCC 1.12726</strain>
    </source>
</reference>
<evidence type="ECO:0000313" key="2">
    <source>
        <dbReference type="Proteomes" id="UP000632858"/>
    </source>
</evidence>
<reference evidence="1" key="2">
    <citation type="submission" date="2020-09" db="EMBL/GenBank/DDBJ databases">
        <authorList>
            <person name="Sun Q."/>
            <person name="Zhou Y."/>
        </authorList>
    </citation>
    <scope>NUCLEOTIDE SEQUENCE</scope>
    <source>
        <strain evidence="1">CGMCC 1.12726</strain>
    </source>
</reference>
<dbReference type="Gene3D" id="3.40.50.300">
    <property type="entry name" value="P-loop containing nucleotide triphosphate hydrolases"/>
    <property type="match status" value="1"/>
</dbReference>
<dbReference type="EMBL" id="BMFO01000001">
    <property type="protein sequence ID" value="GGF87249.1"/>
    <property type="molecule type" value="Genomic_DNA"/>
</dbReference>
<dbReference type="AlphaFoldDB" id="A0A917CFW7"/>
<name>A0A917CFW7_9GAMM</name>
<protein>
    <recommendedName>
        <fullName evidence="3">Sulfotransferase family protein</fullName>
    </recommendedName>
</protein>
<dbReference type="GO" id="GO:0008146">
    <property type="term" value="F:sulfotransferase activity"/>
    <property type="evidence" value="ECO:0007669"/>
    <property type="project" value="InterPro"/>
</dbReference>
<sequence>MKIAFIEKYKNKIGLRFNSPLRKGPVRDYVFIHINKTAGTSIVHIIGKPFRKHLTAKEVIAAIGRGKWDSAYKFTVVRNPWDKMVSHYKHRIKTQPESMRLPRSQDFIAFGDWLRCTLAEPRDPRYYNRPQHFLPQVEWLKDDRGELRMDAIIRFESLAEGFRKVAEDLGLDAELPHLNNTAPTSYRDFYDDGLRDLVAAHFRADIDLFGYSF</sequence>
<keyword evidence="2" id="KW-1185">Reference proteome</keyword>
<dbReference type="Pfam" id="PF03567">
    <property type="entry name" value="Sulfotransfer_2"/>
    <property type="match status" value="1"/>
</dbReference>
<evidence type="ECO:0000313" key="1">
    <source>
        <dbReference type="EMBL" id="GGF87249.1"/>
    </source>
</evidence>
<accession>A0A917CFW7</accession>
<dbReference type="RefSeq" id="WP_188447675.1">
    <property type="nucleotide sequence ID" value="NZ_BMFO01000001.1"/>
</dbReference>
<dbReference type="GO" id="GO:0016020">
    <property type="term" value="C:membrane"/>
    <property type="evidence" value="ECO:0007669"/>
    <property type="project" value="InterPro"/>
</dbReference>
<dbReference type="Proteomes" id="UP000632858">
    <property type="component" value="Unassembled WGS sequence"/>
</dbReference>
<dbReference type="InterPro" id="IPR027417">
    <property type="entry name" value="P-loop_NTPase"/>
</dbReference>
<dbReference type="InterPro" id="IPR005331">
    <property type="entry name" value="Sulfotransferase"/>
</dbReference>
<comment type="caution">
    <text evidence="1">The sequence shown here is derived from an EMBL/GenBank/DDBJ whole genome shotgun (WGS) entry which is preliminary data.</text>
</comment>
<gene>
    <name evidence="1" type="ORF">GCM10010960_06420</name>
</gene>
<dbReference type="SUPFAM" id="SSF52540">
    <property type="entry name" value="P-loop containing nucleoside triphosphate hydrolases"/>
    <property type="match status" value="1"/>
</dbReference>
<organism evidence="1 2">
    <name type="scientific">Arenimonas maotaiensis</name>
    <dbReference type="NCBI Taxonomy" id="1446479"/>
    <lineage>
        <taxon>Bacteria</taxon>
        <taxon>Pseudomonadati</taxon>
        <taxon>Pseudomonadota</taxon>
        <taxon>Gammaproteobacteria</taxon>
        <taxon>Lysobacterales</taxon>
        <taxon>Lysobacteraceae</taxon>
        <taxon>Arenimonas</taxon>
    </lineage>
</organism>
<evidence type="ECO:0008006" key="3">
    <source>
        <dbReference type="Google" id="ProtNLM"/>
    </source>
</evidence>